<proteinExistence type="predicted"/>
<evidence type="ECO:0000256" key="1">
    <source>
        <dbReference type="SAM" id="Phobius"/>
    </source>
</evidence>
<dbReference type="RefSeq" id="WP_133581758.1">
    <property type="nucleotide sequence ID" value="NZ_SNYJ01000019.1"/>
</dbReference>
<dbReference type="PANTHER" id="PTHR37826">
    <property type="entry name" value="FLOTILLIN BAND_7_5 DOMAIN PROTEIN"/>
    <property type="match status" value="1"/>
</dbReference>
<dbReference type="Proteomes" id="UP000295632">
    <property type="component" value="Unassembled WGS sequence"/>
</dbReference>
<dbReference type="OrthoDB" id="3182597at2"/>
<keyword evidence="2" id="KW-0067">ATP-binding</keyword>
<reference evidence="2 3" key="1">
    <citation type="submission" date="2019-03" db="EMBL/GenBank/DDBJ databases">
        <title>Genomic Encyclopedia of Type Strains, Phase IV (KMG-IV): sequencing the most valuable type-strain genomes for metagenomic binning, comparative biology and taxonomic classification.</title>
        <authorList>
            <person name="Goeker M."/>
        </authorList>
    </citation>
    <scope>NUCLEOTIDE SEQUENCE [LARGE SCALE GENOMIC DNA]</scope>
    <source>
        <strain evidence="2 3">DSM 28697</strain>
    </source>
</reference>
<keyword evidence="1" id="KW-0812">Transmembrane</keyword>
<keyword evidence="1" id="KW-1133">Transmembrane helix</keyword>
<keyword evidence="2" id="KW-0378">Hydrolase</keyword>
<name>A0A4R6TRM8_9BACI</name>
<keyword evidence="3" id="KW-1185">Reference proteome</keyword>
<accession>A0A4R6TRM8</accession>
<organism evidence="2 3">
    <name type="scientific">Aureibacillus halotolerans</name>
    <dbReference type="NCBI Taxonomy" id="1508390"/>
    <lineage>
        <taxon>Bacteria</taxon>
        <taxon>Bacillati</taxon>
        <taxon>Bacillota</taxon>
        <taxon>Bacilli</taxon>
        <taxon>Bacillales</taxon>
        <taxon>Bacillaceae</taxon>
        <taxon>Aureibacillus</taxon>
    </lineage>
</organism>
<evidence type="ECO:0000313" key="2">
    <source>
        <dbReference type="EMBL" id="TDQ36230.1"/>
    </source>
</evidence>
<dbReference type="AlphaFoldDB" id="A0A4R6TRM8"/>
<keyword evidence="1" id="KW-0472">Membrane</keyword>
<dbReference type="GO" id="GO:0004386">
    <property type="term" value="F:helicase activity"/>
    <property type="evidence" value="ECO:0007669"/>
    <property type="project" value="UniProtKB-KW"/>
</dbReference>
<keyword evidence="2" id="KW-0347">Helicase</keyword>
<sequence>MVIHYKCPSCGSDMAFDSGSGMLSCQSCGREDNIATFSDEYKQMSFSEDEAKEYQCENCGAVVITEADTTATSCSFCGAGVVLGDRLSGALAPKQVIPFKISKEEAREAFKKWCKNGLLTPKGFMDGNRIKEMTGMYVPFWLYDINSKAQVNATGKKVRKYTRGDYIYTETKHYDIYRDVNLTYANVPADASEKMSDTLMDKLEPYHYAELKEFKTPYLAGYLAEKYNYDDKQLFPRIKERVSDFVDDYVQSTISGYSSVSYSGKSISSRQEKADYVLFPVWMVYYDFDKQQHTFAMNGQTGKVVGKPPLSMQKIAAWFGGIAGGTFVLMKIVAVLMGGGLW</sequence>
<protein>
    <submittedName>
        <fullName evidence="2">Replication restart DNA helicase PriA</fullName>
    </submittedName>
</protein>
<keyword evidence="2" id="KW-0547">Nucleotide-binding</keyword>
<dbReference type="Gene3D" id="2.20.28.30">
    <property type="entry name" value="RNA polymerase ii, chain L"/>
    <property type="match status" value="1"/>
</dbReference>
<evidence type="ECO:0000313" key="3">
    <source>
        <dbReference type="Proteomes" id="UP000295632"/>
    </source>
</evidence>
<gene>
    <name evidence="2" type="ORF">EV213_11919</name>
</gene>
<comment type="caution">
    <text evidence="2">The sequence shown here is derived from an EMBL/GenBank/DDBJ whole genome shotgun (WGS) entry which is preliminary data.</text>
</comment>
<feature type="transmembrane region" description="Helical" evidence="1">
    <location>
        <begin position="315"/>
        <end position="337"/>
    </location>
</feature>
<dbReference type="EMBL" id="SNYJ01000019">
    <property type="protein sequence ID" value="TDQ36230.1"/>
    <property type="molecule type" value="Genomic_DNA"/>
</dbReference>
<dbReference type="PANTHER" id="PTHR37826:SF3">
    <property type="entry name" value="J DOMAIN-CONTAINING PROTEIN"/>
    <property type="match status" value="1"/>
</dbReference>